<feature type="domain" description="Hda lid" evidence="1">
    <location>
        <begin position="170"/>
        <end position="215"/>
    </location>
</feature>
<evidence type="ECO:0000313" key="3">
    <source>
        <dbReference type="Proteomes" id="UP001291687"/>
    </source>
</evidence>
<dbReference type="RefSeq" id="WP_322776696.1">
    <property type="nucleotide sequence ID" value="NZ_JARJFB010000047.1"/>
</dbReference>
<proteinExistence type="predicted"/>
<protein>
    <submittedName>
        <fullName evidence="2">P-loop containing nucleoside triphosphate hydrolase</fullName>
    </submittedName>
</protein>
<keyword evidence="3" id="KW-1185">Reference proteome</keyword>
<organism evidence="2 3">
    <name type="scientific">Candidatus Megaera venefica</name>
    <dbReference type="NCBI Taxonomy" id="2055910"/>
    <lineage>
        <taxon>Bacteria</taxon>
        <taxon>Pseudomonadati</taxon>
        <taxon>Pseudomonadota</taxon>
        <taxon>Alphaproteobacteria</taxon>
        <taxon>Rickettsiales</taxon>
        <taxon>Rickettsiaceae</taxon>
        <taxon>Candidatus Megaera</taxon>
    </lineage>
</organism>
<dbReference type="Pfam" id="PF22688">
    <property type="entry name" value="Hda_lid"/>
    <property type="match status" value="1"/>
</dbReference>
<comment type="caution">
    <text evidence="2">The sequence shown here is derived from an EMBL/GenBank/DDBJ whole genome shotgun (WGS) entry which is preliminary data.</text>
</comment>
<sequence>MHQITFSFDSNDRYDPSEFIESSSNHLAFKTLTSWPPETWGVEPYAKTLILRGPKSSGKTYLAKKWSLNSGALFLKKAHQLTEALLSHHKTFVIDGFDNSWNEEKVLHQFNSIHESNKYLLITTTQVPKLTLPDLASRINATNILDIDFPDDNLVSMLIFKLFSNFSVVVNKEVISYLINILPREFPEIIIAVQKINDYAIEHKRKITVPLVKLALI</sequence>
<keyword evidence="2" id="KW-0378">Hydrolase</keyword>
<dbReference type="InterPro" id="IPR055199">
    <property type="entry name" value="Hda_lid"/>
</dbReference>
<name>A0ABU5NC88_9RICK</name>
<dbReference type="SUPFAM" id="SSF52540">
    <property type="entry name" value="P-loop containing nucleoside triphosphate hydrolases"/>
    <property type="match status" value="1"/>
</dbReference>
<dbReference type="InterPro" id="IPR027417">
    <property type="entry name" value="P-loop_NTPase"/>
</dbReference>
<dbReference type="GO" id="GO:0016787">
    <property type="term" value="F:hydrolase activity"/>
    <property type="evidence" value="ECO:0007669"/>
    <property type="project" value="UniProtKB-KW"/>
</dbReference>
<evidence type="ECO:0000313" key="2">
    <source>
        <dbReference type="EMBL" id="MEA0970794.1"/>
    </source>
</evidence>
<dbReference type="Proteomes" id="UP001291687">
    <property type="component" value="Unassembled WGS sequence"/>
</dbReference>
<accession>A0ABU5NC88</accession>
<dbReference type="EMBL" id="JARJFB010000047">
    <property type="protein sequence ID" value="MEA0970794.1"/>
    <property type="molecule type" value="Genomic_DNA"/>
</dbReference>
<dbReference type="Gene3D" id="1.10.8.60">
    <property type="match status" value="1"/>
</dbReference>
<gene>
    <name evidence="2" type="ORF">Megvenef_00763</name>
</gene>
<reference evidence="2 3" key="1">
    <citation type="submission" date="2023-03" db="EMBL/GenBank/DDBJ databases">
        <title>Host association and intracellularity evolved multiple times independently in the Rickettsiales.</title>
        <authorList>
            <person name="Castelli M."/>
            <person name="Nardi T."/>
            <person name="Gammuto L."/>
            <person name="Bellinzona G."/>
            <person name="Sabaneyeva E."/>
            <person name="Potekhin A."/>
            <person name="Serra V."/>
            <person name="Petroni G."/>
            <person name="Sassera D."/>
        </authorList>
    </citation>
    <scope>NUCLEOTIDE SEQUENCE [LARGE SCALE GENOMIC DNA]</scope>
    <source>
        <strain evidence="2 3">Sr 2-6</strain>
    </source>
</reference>
<evidence type="ECO:0000259" key="1">
    <source>
        <dbReference type="Pfam" id="PF22688"/>
    </source>
</evidence>
<dbReference type="Gene3D" id="3.40.50.300">
    <property type="entry name" value="P-loop containing nucleotide triphosphate hydrolases"/>
    <property type="match status" value="1"/>
</dbReference>